<reference evidence="11 12" key="1">
    <citation type="journal article" date="2016" name="Eur. J. Clin. Microbiol. Infect. Dis.">
        <title>Whole genome sequencing as a tool for phylogenetic analysis of clinical strains of Mitis group streptococci.</title>
        <authorList>
            <person name="Rasmussen L.H."/>
            <person name="Dargis R."/>
            <person name="Hojholt K."/>
            <person name="Christensen J.J."/>
            <person name="Skovgaard O."/>
            <person name="Justesen U.S."/>
            <person name="Rosenvinge F.S."/>
            <person name="Moser C."/>
            <person name="Lukjancenko O."/>
            <person name="Rasmussen S."/>
            <person name="Nielsen X.C."/>
        </authorList>
    </citation>
    <scope>NUCLEOTIDE SEQUENCE [LARGE SCALE GENOMIC DNA]</scope>
    <source>
        <strain evidence="11 12">RH_9883_08</strain>
    </source>
</reference>
<comment type="caution">
    <text evidence="11">The sequence shown here is derived from an EMBL/GenBank/DDBJ whole genome shotgun (WGS) entry which is preliminary data.</text>
</comment>
<organism evidence="11 12">
    <name type="scientific">Streptococcus oralis subsp. dentisani</name>
    <dbReference type="NCBI Taxonomy" id="1458253"/>
    <lineage>
        <taxon>Bacteria</taxon>
        <taxon>Bacillati</taxon>
        <taxon>Bacillota</taxon>
        <taxon>Bacilli</taxon>
        <taxon>Lactobacillales</taxon>
        <taxon>Streptococcaceae</taxon>
        <taxon>Streptococcus</taxon>
    </lineage>
</organism>
<evidence type="ECO:0000256" key="6">
    <source>
        <dbReference type="ARBA" id="ARBA00023235"/>
    </source>
</evidence>
<evidence type="ECO:0000259" key="9">
    <source>
        <dbReference type="Pfam" id="PF02719"/>
    </source>
</evidence>
<evidence type="ECO:0000256" key="1">
    <source>
        <dbReference type="ARBA" id="ARBA00000083"/>
    </source>
</evidence>
<gene>
    <name evidence="11" type="ORF">B7708_04700</name>
</gene>
<dbReference type="EMBL" id="NCUX01000031">
    <property type="protein sequence ID" value="ORO78388.1"/>
    <property type="molecule type" value="Genomic_DNA"/>
</dbReference>
<dbReference type="Gene3D" id="3.40.50.720">
    <property type="entry name" value="NAD(P)-binding Rossmann-like Domain"/>
    <property type="match status" value="1"/>
</dbReference>
<dbReference type="SUPFAM" id="SSF51735">
    <property type="entry name" value="NAD(P)-binding Rossmann-fold domains"/>
    <property type="match status" value="1"/>
</dbReference>
<dbReference type="EC" id="5.1.3.2" evidence="3"/>
<keyword evidence="5" id="KW-0448">Lipopolysaccharide biosynthesis</keyword>
<evidence type="ECO:0000256" key="2">
    <source>
        <dbReference type="ARBA" id="ARBA00007430"/>
    </source>
</evidence>
<evidence type="ECO:0000259" key="10">
    <source>
        <dbReference type="Pfam" id="PF08485"/>
    </source>
</evidence>
<evidence type="ECO:0000256" key="5">
    <source>
        <dbReference type="ARBA" id="ARBA00022985"/>
    </source>
</evidence>
<keyword evidence="6" id="KW-0413">Isomerase</keyword>
<dbReference type="Pfam" id="PF02719">
    <property type="entry name" value="Polysacc_synt_2"/>
    <property type="match status" value="1"/>
</dbReference>
<dbReference type="PANTHER" id="PTHR43318">
    <property type="entry name" value="UDP-N-ACETYLGLUCOSAMINE 4,6-DEHYDRATASE"/>
    <property type="match status" value="1"/>
</dbReference>
<protein>
    <recommendedName>
        <fullName evidence="4">UDP-glucose 4-epimerase</fullName>
        <ecNumber evidence="3">5.1.3.2</ecNumber>
    </recommendedName>
    <alternativeName>
        <fullName evidence="8">Galactowaldenase</fullName>
    </alternativeName>
    <alternativeName>
        <fullName evidence="7">UDP-galactose 4-epimerase</fullName>
    </alternativeName>
</protein>
<dbReference type="GO" id="GO:0009103">
    <property type="term" value="P:lipopolysaccharide biosynthetic process"/>
    <property type="evidence" value="ECO:0007669"/>
    <property type="project" value="UniProtKB-KW"/>
</dbReference>
<proteinExistence type="inferred from homology"/>
<feature type="domain" description="Polysaccharide biosynthesis protein CapD-like" evidence="9">
    <location>
        <begin position="7"/>
        <end position="287"/>
    </location>
</feature>
<dbReference type="CDD" id="cd05237">
    <property type="entry name" value="UDP_invert_4-6DH_SDR_e"/>
    <property type="match status" value="1"/>
</dbReference>
<dbReference type="InterPro" id="IPR036291">
    <property type="entry name" value="NAD(P)-bd_dom_sf"/>
</dbReference>
<evidence type="ECO:0000313" key="11">
    <source>
        <dbReference type="EMBL" id="ORO78388.1"/>
    </source>
</evidence>
<dbReference type="AlphaFoldDB" id="A0A1X1IZ12"/>
<comment type="catalytic activity">
    <reaction evidence="1">
        <text>UDP-alpha-D-glucose = UDP-alpha-D-galactose</text>
        <dbReference type="Rhea" id="RHEA:22168"/>
        <dbReference type="ChEBI" id="CHEBI:58885"/>
        <dbReference type="ChEBI" id="CHEBI:66914"/>
        <dbReference type="EC" id="5.1.3.2"/>
    </reaction>
</comment>
<feature type="domain" description="UDP-glucose 4-epimerase CapD C-terminal" evidence="10">
    <location>
        <begin position="290"/>
        <end position="337"/>
    </location>
</feature>
<comment type="similarity">
    <text evidence="2">Belongs to the polysaccharide synthase family.</text>
</comment>
<name>A0A1X1IZ12_STROR</name>
<dbReference type="GO" id="GO:0003978">
    <property type="term" value="F:UDP-glucose 4-epimerase activity"/>
    <property type="evidence" value="ECO:0007669"/>
    <property type="project" value="UniProtKB-EC"/>
</dbReference>
<dbReference type="RefSeq" id="WP_084974110.1">
    <property type="nucleotide sequence ID" value="NZ_NCUX01000031.1"/>
</dbReference>
<sequence>MFTKKTLLITGGTGSFGNAVLKRFLGTDISEVRIFSRDEKKQDDMRHEFQAKMPEVADKIRFYLGDVRDLASVKNAMIGVDYVFHAAALKQVPSCEFFPVEAVKTNVLGTENILTAAIEAGVKQVICLSTDKAAYPVNAMGTSKAMMEKIAVAKSRTVKEDQTKICVTRYGNVLCSRGSVVPLWIEQIKQGNPITITEPSMTRFIMSLEEAVDLVLFAFEKGKTGDILVQKAPACTIEVLAQAVTELFAPNQDIKVIGIRHGEKMYETLLTNEECTNAIDLGGFYRVPSDNRDLNYDKYFNEGDAKRNPLTEFNSSNTELWNVEQVKEKLLHLPYIREELATLNQ</sequence>
<dbReference type="InterPro" id="IPR003869">
    <property type="entry name" value="Polysac_CapD-like"/>
</dbReference>
<evidence type="ECO:0000256" key="7">
    <source>
        <dbReference type="ARBA" id="ARBA00031367"/>
    </source>
</evidence>
<evidence type="ECO:0000256" key="4">
    <source>
        <dbReference type="ARBA" id="ARBA00018569"/>
    </source>
</evidence>
<dbReference type="InterPro" id="IPR013692">
    <property type="entry name" value="CapD_C"/>
</dbReference>
<dbReference type="InterPro" id="IPR051203">
    <property type="entry name" value="Polysaccharide_Synthase-Rel"/>
</dbReference>
<evidence type="ECO:0000256" key="3">
    <source>
        <dbReference type="ARBA" id="ARBA00013189"/>
    </source>
</evidence>
<evidence type="ECO:0000313" key="12">
    <source>
        <dbReference type="Proteomes" id="UP000193780"/>
    </source>
</evidence>
<dbReference type="Pfam" id="PF08485">
    <property type="entry name" value="Polysacc_syn_2C"/>
    <property type="match status" value="1"/>
</dbReference>
<dbReference type="Proteomes" id="UP000193780">
    <property type="component" value="Unassembled WGS sequence"/>
</dbReference>
<accession>A0A1X1IZ12</accession>
<dbReference type="PANTHER" id="PTHR43318:SF2">
    <property type="entry name" value="UDP-N-ACETYLGLUCOSAMINE 4,6-DEHYDRATASE (INVERTING)"/>
    <property type="match status" value="1"/>
</dbReference>
<evidence type="ECO:0000256" key="8">
    <source>
        <dbReference type="ARBA" id="ARBA00033067"/>
    </source>
</evidence>